<evidence type="ECO:0000256" key="4">
    <source>
        <dbReference type="PROSITE-ProRule" id="PRU00146"/>
    </source>
</evidence>
<feature type="compositionally biased region" description="Low complexity" evidence="5">
    <location>
        <begin position="428"/>
        <end position="441"/>
    </location>
</feature>
<keyword evidence="8" id="KW-1185">Reference proteome</keyword>
<evidence type="ECO:0000256" key="5">
    <source>
        <dbReference type="SAM" id="MobiDB-lite"/>
    </source>
</evidence>
<feature type="compositionally biased region" description="Pro residues" evidence="5">
    <location>
        <begin position="397"/>
        <end position="411"/>
    </location>
</feature>
<dbReference type="Gene3D" id="3.30.40.10">
    <property type="entry name" value="Zinc/RING finger domain, C3HC4 (zinc finger)"/>
    <property type="match status" value="2"/>
</dbReference>
<feature type="region of interest" description="Disordered" evidence="5">
    <location>
        <begin position="260"/>
        <end position="332"/>
    </location>
</feature>
<evidence type="ECO:0000256" key="1">
    <source>
        <dbReference type="ARBA" id="ARBA00022723"/>
    </source>
</evidence>
<dbReference type="STRING" id="1569628.A0A316UYA6"/>
<keyword evidence="2 4" id="KW-0863">Zinc-finger</keyword>
<dbReference type="RefSeq" id="XP_025364892.1">
    <property type="nucleotide sequence ID" value="XM_025508778.1"/>
</dbReference>
<feature type="compositionally biased region" description="Polar residues" evidence="5">
    <location>
        <begin position="72"/>
        <end position="83"/>
    </location>
</feature>
<dbReference type="SMART" id="SM00249">
    <property type="entry name" value="PHD"/>
    <property type="match status" value="2"/>
</dbReference>
<dbReference type="SUPFAM" id="SSF57903">
    <property type="entry name" value="FYVE/PHD zinc finger"/>
    <property type="match status" value="2"/>
</dbReference>
<dbReference type="AlphaFoldDB" id="A0A316UYA6"/>
<feature type="region of interest" description="Disordered" evidence="5">
    <location>
        <begin position="600"/>
        <end position="665"/>
    </location>
</feature>
<protein>
    <recommendedName>
        <fullName evidence="6">PHD-type domain-containing protein</fullName>
    </recommendedName>
</protein>
<feature type="compositionally biased region" description="Low complexity" evidence="5">
    <location>
        <begin position="34"/>
        <end position="54"/>
    </location>
</feature>
<dbReference type="InterPro" id="IPR011011">
    <property type="entry name" value="Znf_FYVE_PHD"/>
</dbReference>
<dbReference type="GO" id="GO:0008270">
    <property type="term" value="F:zinc ion binding"/>
    <property type="evidence" value="ECO:0007669"/>
    <property type="project" value="UniProtKB-KW"/>
</dbReference>
<dbReference type="EMBL" id="KZ819662">
    <property type="protein sequence ID" value="PWN30280.1"/>
    <property type="molecule type" value="Genomic_DNA"/>
</dbReference>
<dbReference type="CDD" id="cd15534">
    <property type="entry name" value="PHD2_PHF12_Rco1"/>
    <property type="match status" value="1"/>
</dbReference>
<proteinExistence type="predicted"/>
<feature type="region of interest" description="Disordered" evidence="5">
    <location>
        <begin position="350"/>
        <end position="567"/>
    </location>
</feature>
<evidence type="ECO:0000256" key="2">
    <source>
        <dbReference type="ARBA" id="ARBA00022771"/>
    </source>
</evidence>
<dbReference type="PROSITE" id="PS01359">
    <property type="entry name" value="ZF_PHD_1"/>
    <property type="match status" value="1"/>
</dbReference>
<dbReference type="GO" id="GO:0006357">
    <property type="term" value="P:regulation of transcription by RNA polymerase II"/>
    <property type="evidence" value="ECO:0007669"/>
    <property type="project" value="TreeGrafter"/>
</dbReference>
<accession>A0A316UYA6</accession>
<feature type="compositionally biased region" description="Pro residues" evidence="5">
    <location>
        <begin position="166"/>
        <end position="189"/>
    </location>
</feature>
<dbReference type="InterPro" id="IPR001965">
    <property type="entry name" value="Znf_PHD"/>
</dbReference>
<keyword evidence="1" id="KW-0479">Metal-binding</keyword>
<sequence length="1224" mass="126833">MPSSSSMDVLHRHRAIDGPLPSTQMNDGNDDARASAPPSAVAGPSTLSQRQSHSSPRRSGRGSSLVPRNGALTDTPQEGTSSLGVDAIAAAGSSSAMPLDAAKQVIDAARSALASSDEPLVPREDPSRHGRRAATSPSFADDLLSKARAAAADPSSSHPLSTEILPAPPQLPYDPRYPPLDPDAPPAPLHAPNSMAAAASHPVVLPNGTVVQPHTGSGSASGSGDKKRKQPTFALSKPEGYEGKVPYALYAIVNGLPEADSSKVKGAAAGKRKQGKGAKQSARSSRSSTPTVPRGDDVGASISANTASGISSDAPPLAAANVASSSHSNEAADTSLSLVDDFMLADGEEMSEAASVADSEREAAVDAASSPAMQTDAPLLRINGSSSVASGSSAPSTSPPMPSSSSSPPPHAAMVDGGRPSAPERHSSAAAASHTAQADQSGAMGDARTLATDPTLAIPNTTKKNSKKKAASQQRQTQLQFGQKKSTLPAIPDSSKLAPSAAASSSGSSDDAAKIEAERATSIAATTHASMDSRDTSPASTNASALTPVPEVVGSSAGASDGGGARPTRAAVAKVAARGSYYDPSTYAAASAPPPQAALVHGIGGGGATTANGAPSSRTGSRKGRKSGAAAGATDSTSVPNAKGKGKEEGMAQQQLASGLPDSTGLDDGGNDEFCSTCLGTGHFICCDSCPRSFHFACVNPPLDINEVPLDDDEAWHCQSCSALRHPPPAPTNRPAKQLSAATTFSSSSSQRSTALAAARKGVFSHLIHHAETTNPTLFSLPADVKNFFKGVGSERDGAFLDTSKLRSIKADKKGVIEERDPFRLKDSKGRQVLCFACGKSALPSNRAIKDEIVETTTAGREEAGWRRIISCDYCSLHWHLDCLTPPLAGMPSQFRRWKCPCHIEELLAHTRVPKSSTQVQIIDLPVPTVANVGMRPGQFYRPRVLNSGQIDIVPDPLDTYWSSATAGGSAPGGAGSGSEGNARSLQQGWTNMEIPQADALIPGGGMRKVKFRLPEKVVRTDWWMKVLDGPRDRLIDVDASASSQTGLDFLASIASSHLSEQTATEQLVRVALNSSAPPSIRLQPLAEHVKDPPPQLHAARAGELPNGGVLKKEENDELPASEMRTTVGMVRELDAKPVLALPSKRPKSLSSSGDDSDLTDVDEDAAEDGEAAVVGRGKKSKRTKVDVDQPAVEQDEDDLDSLRAVRELMRKKGKEELLAFLRS</sequence>
<feature type="region of interest" description="Disordered" evidence="5">
    <location>
        <begin position="1"/>
        <end position="84"/>
    </location>
</feature>
<reference evidence="7 8" key="1">
    <citation type="journal article" date="2018" name="Mol. Biol. Evol.">
        <title>Broad Genomic Sampling Reveals a Smut Pathogenic Ancestry of the Fungal Clade Ustilaginomycotina.</title>
        <authorList>
            <person name="Kijpornyongpan T."/>
            <person name="Mondo S.J."/>
            <person name="Barry K."/>
            <person name="Sandor L."/>
            <person name="Lee J."/>
            <person name="Lipzen A."/>
            <person name="Pangilinan J."/>
            <person name="LaButti K."/>
            <person name="Hainaut M."/>
            <person name="Henrissat B."/>
            <person name="Grigoriev I.V."/>
            <person name="Spatafora J.W."/>
            <person name="Aime M.C."/>
        </authorList>
    </citation>
    <scope>NUCLEOTIDE SEQUENCE [LARGE SCALE GENOMIC DNA]</scope>
    <source>
        <strain evidence="7 8">MCA 5214</strain>
    </source>
</reference>
<feature type="compositionally biased region" description="Gly residues" evidence="5">
    <location>
        <begin position="970"/>
        <end position="979"/>
    </location>
</feature>
<dbReference type="Pfam" id="PF00628">
    <property type="entry name" value="PHD"/>
    <property type="match status" value="1"/>
</dbReference>
<feature type="compositionally biased region" description="Acidic residues" evidence="5">
    <location>
        <begin position="1155"/>
        <end position="1171"/>
    </location>
</feature>
<dbReference type="PANTHER" id="PTHR47636">
    <property type="entry name" value="TRANSCRIPTIONAL REGULATORY PROTEIN RCO1"/>
    <property type="match status" value="1"/>
</dbReference>
<feature type="domain" description="PHD-type" evidence="6">
    <location>
        <begin position="672"/>
        <end position="724"/>
    </location>
</feature>
<feature type="region of interest" description="Disordered" evidence="5">
    <location>
        <begin position="964"/>
        <end position="984"/>
    </location>
</feature>
<feature type="region of interest" description="Disordered" evidence="5">
    <location>
        <begin position="1139"/>
        <end position="1200"/>
    </location>
</feature>
<dbReference type="InterPro" id="IPR052819">
    <property type="entry name" value="Chromatin_regulatory_protein"/>
</dbReference>
<feature type="region of interest" description="Disordered" evidence="5">
    <location>
        <begin position="1092"/>
        <end position="1121"/>
    </location>
</feature>
<gene>
    <name evidence="7" type="ORF">BDZ90DRAFT_272818</name>
</gene>
<dbReference type="GeneID" id="37030601"/>
<feature type="compositionally biased region" description="Low complexity" evidence="5">
    <location>
        <begin position="493"/>
        <end position="510"/>
    </location>
</feature>
<evidence type="ECO:0000313" key="8">
    <source>
        <dbReference type="Proteomes" id="UP000245884"/>
    </source>
</evidence>
<keyword evidence="3" id="KW-0862">Zinc</keyword>
<dbReference type="InterPro" id="IPR013083">
    <property type="entry name" value="Znf_RING/FYVE/PHD"/>
</dbReference>
<dbReference type="CDD" id="cd15535">
    <property type="entry name" value="PHD1_Rco1"/>
    <property type="match status" value="1"/>
</dbReference>
<dbReference type="GO" id="GO:0032221">
    <property type="term" value="C:Rpd3S complex"/>
    <property type="evidence" value="ECO:0007669"/>
    <property type="project" value="TreeGrafter"/>
</dbReference>
<name>A0A316UYA6_9BASI</name>
<dbReference type="InterPro" id="IPR019787">
    <property type="entry name" value="Znf_PHD-finger"/>
</dbReference>
<feature type="compositionally biased region" description="Polar residues" evidence="5">
    <location>
        <begin position="302"/>
        <end position="311"/>
    </location>
</feature>
<dbReference type="PROSITE" id="PS50016">
    <property type="entry name" value="ZF_PHD_2"/>
    <property type="match status" value="1"/>
</dbReference>
<dbReference type="OrthoDB" id="5876363at2759"/>
<dbReference type="InterPro" id="IPR019786">
    <property type="entry name" value="Zinc_finger_PHD-type_CS"/>
</dbReference>
<feature type="compositionally biased region" description="Low complexity" evidence="5">
    <location>
        <begin position="609"/>
        <end position="619"/>
    </location>
</feature>
<evidence type="ECO:0000313" key="7">
    <source>
        <dbReference type="EMBL" id="PWN30280.1"/>
    </source>
</evidence>
<organism evidence="7 8">
    <name type="scientific">Jaminaea rosea</name>
    <dbReference type="NCBI Taxonomy" id="1569628"/>
    <lineage>
        <taxon>Eukaryota</taxon>
        <taxon>Fungi</taxon>
        <taxon>Dikarya</taxon>
        <taxon>Basidiomycota</taxon>
        <taxon>Ustilaginomycotina</taxon>
        <taxon>Exobasidiomycetes</taxon>
        <taxon>Microstromatales</taxon>
        <taxon>Microstromatales incertae sedis</taxon>
        <taxon>Jaminaea</taxon>
    </lineage>
</organism>
<evidence type="ECO:0000256" key="3">
    <source>
        <dbReference type="ARBA" id="ARBA00022833"/>
    </source>
</evidence>
<dbReference type="Proteomes" id="UP000245884">
    <property type="component" value="Unassembled WGS sequence"/>
</dbReference>
<feature type="compositionally biased region" description="Polar residues" evidence="5">
    <location>
        <begin position="475"/>
        <end position="486"/>
    </location>
</feature>
<evidence type="ECO:0000259" key="6">
    <source>
        <dbReference type="PROSITE" id="PS50016"/>
    </source>
</evidence>
<feature type="region of interest" description="Disordered" evidence="5">
    <location>
        <begin position="110"/>
        <end position="239"/>
    </location>
</feature>
<feature type="compositionally biased region" description="Low complexity" evidence="5">
    <location>
        <begin position="318"/>
        <end position="332"/>
    </location>
</feature>
<feature type="compositionally biased region" description="Polar residues" evidence="5">
    <location>
        <begin position="523"/>
        <end position="545"/>
    </location>
</feature>
<feature type="compositionally biased region" description="Low complexity" evidence="5">
    <location>
        <begin position="385"/>
        <end position="396"/>
    </location>
</feature>
<dbReference type="PANTHER" id="PTHR47636:SF1">
    <property type="entry name" value="TRANSCRIPTIONAL REGULATORY PROTEIN RCO1"/>
    <property type="match status" value="1"/>
</dbReference>
<feature type="compositionally biased region" description="Low complexity" evidence="5">
    <location>
        <begin position="277"/>
        <end position="288"/>
    </location>
</feature>